<evidence type="ECO:0000256" key="2">
    <source>
        <dbReference type="SAM" id="MobiDB-lite"/>
    </source>
</evidence>
<evidence type="ECO:0000313" key="4">
    <source>
        <dbReference type="Proteomes" id="UP000250140"/>
    </source>
</evidence>
<feature type="compositionally biased region" description="Polar residues" evidence="2">
    <location>
        <begin position="86"/>
        <end position="119"/>
    </location>
</feature>
<dbReference type="EMBL" id="KV748927">
    <property type="protein sequence ID" value="OCL12094.1"/>
    <property type="molecule type" value="Genomic_DNA"/>
</dbReference>
<feature type="region of interest" description="Disordered" evidence="2">
    <location>
        <begin position="359"/>
        <end position="386"/>
    </location>
</feature>
<evidence type="ECO:0000313" key="3">
    <source>
        <dbReference type="EMBL" id="OCL12094.1"/>
    </source>
</evidence>
<feature type="coiled-coil region" evidence="1">
    <location>
        <begin position="528"/>
        <end position="555"/>
    </location>
</feature>
<feature type="compositionally biased region" description="Polar residues" evidence="2">
    <location>
        <begin position="405"/>
        <end position="426"/>
    </location>
</feature>
<protein>
    <submittedName>
        <fullName evidence="3">Uncharacterized protein</fullName>
    </submittedName>
</protein>
<reference evidence="3 4" key="1">
    <citation type="journal article" date="2016" name="Nat. Commun.">
        <title>Ectomycorrhizal ecology is imprinted in the genome of the dominant symbiotic fungus Cenococcum geophilum.</title>
        <authorList>
            <consortium name="DOE Joint Genome Institute"/>
            <person name="Peter M."/>
            <person name="Kohler A."/>
            <person name="Ohm R.A."/>
            <person name="Kuo A."/>
            <person name="Krutzmann J."/>
            <person name="Morin E."/>
            <person name="Arend M."/>
            <person name="Barry K.W."/>
            <person name="Binder M."/>
            <person name="Choi C."/>
            <person name="Clum A."/>
            <person name="Copeland A."/>
            <person name="Grisel N."/>
            <person name="Haridas S."/>
            <person name="Kipfer T."/>
            <person name="LaButti K."/>
            <person name="Lindquist E."/>
            <person name="Lipzen A."/>
            <person name="Maire R."/>
            <person name="Meier B."/>
            <person name="Mihaltcheva S."/>
            <person name="Molinier V."/>
            <person name="Murat C."/>
            <person name="Poggeler S."/>
            <person name="Quandt C.A."/>
            <person name="Sperisen C."/>
            <person name="Tritt A."/>
            <person name="Tisserant E."/>
            <person name="Crous P.W."/>
            <person name="Henrissat B."/>
            <person name="Nehls U."/>
            <person name="Egli S."/>
            <person name="Spatafora J.W."/>
            <person name="Grigoriev I.V."/>
            <person name="Martin F.M."/>
        </authorList>
    </citation>
    <scope>NUCLEOTIDE SEQUENCE [LARGE SCALE GENOMIC DNA]</scope>
    <source>
        <strain evidence="3 4">CBS 207.34</strain>
    </source>
</reference>
<feature type="region of interest" description="Disordered" evidence="2">
    <location>
        <begin position="405"/>
        <end position="489"/>
    </location>
</feature>
<dbReference type="Proteomes" id="UP000250140">
    <property type="component" value="Unassembled WGS sequence"/>
</dbReference>
<keyword evidence="4" id="KW-1185">Reference proteome</keyword>
<feature type="compositionally biased region" description="Low complexity" evidence="2">
    <location>
        <begin position="228"/>
        <end position="237"/>
    </location>
</feature>
<feature type="compositionally biased region" description="Polar residues" evidence="2">
    <location>
        <begin position="370"/>
        <end position="386"/>
    </location>
</feature>
<sequence length="590" mass="64156">MRDDLKSHSGMSGTAPYILPRASSTPLRSATRTSPTSFSESDPVSRASMESGTSGARVKQADRVILGRSNGMPDLPSTHTHPYRQVVQNDSRQAIRQNGQPGKQASHQVAASRTGTPNGRKQPRKSPPANQAAKLRQASFEVIARQPTPGHDKHREATKNRPVASTQVQHKRRHQMSPKGSPPAEKGHKMKLKVRPSRSSSFASVGPAKANTSSTTSSKKSERKRSSESQSSEHSPSLAGYRTFRSETHKISLPSTGCRKNSAATQKNFTTPPPKKKNTTRNEQERTDPELTLSIGQRRALSKDQGSIRCPSRLQSESLHASKAEYSLHRSTFIPGICTSPDQLPERITDLRLSSDFKAAGAGHPKPRYSQATFSSKTYTDRGSTSKAKISLSIRNFFHKRNSKNALRSTGNTELAESISNINSDRSPAARNGRSSANFQQKSASNSGRTPTPAAVKKDASSPRDQGSPDQAMSSSPIPKSPASDISSETPSLVKYVREIASNLPSGTVERFRLLNITEIIMSTVENAKRAEIYAQEARANAVEAEHQSELAQLAVTQIRQMLGKGTSYGEGVKSLLRLSEARKAGRSKH</sequence>
<feature type="compositionally biased region" description="Polar residues" evidence="2">
    <location>
        <begin position="253"/>
        <end position="266"/>
    </location>
</feature>
<feature type="compositionally biased region" description="Polar residues" evidence="2">
    <location>
        <begin position="463"/>
        <end position="489"/>
    </location>
</feature>
<feature type="region of interest" description="Disordered" evidence="2">
    <location>
        <begin position="1"/>
        <end position="313"/>
    </location>
</feature>
<organism evidence="3 4">
    <name type="scientific">Glonium stellatum</name>
    <dbReference type="NCBI Taxonomy" id="574774"/>
    <lineage>
        <taxon>Eukaryota</taxon>
        <taxon>Fungi</taxon>
        <taxon>Dikarya</taxon>
        <taxon>Ascomycota</taxon>
        <taxon>Pezizomycotina</taxon>
        <taxon>Dothideomycetes</taxon>
        <taxon>Pleosporomycetidae</taxon>
        <taxon>Gloniales</taxon>
        <taxon>Gloniaceae</taxon>
        <taxon>Glonium</taxon>
    </lineage>
</organism>
<feature type="compositionally biased region" description="Basic and acidic residues" evidence="2">
    <location>
        <begin position="280"/>
        <end position="289"/>
    </location>
</feature>
<dbReference type="AlphaFoldDB" id="A0A8E2JWU3"/>
<evidence type="ECO:0000256" key="1">
    <source>
        <dbReference type="SAM" id="Coils"/>
    </source>
</evidence>
<feature type="compositionally biased region" description="Polar residues" evidence="2">
    <location>
        <begin position="433"/>
        <end position="450"/>
    </location>
</feature>
<feature type="compositionally biased region" description="Basic and acidic residues" evidence="2">
    <location>
        <begin position="150"/>
        <end position="159"/>
    </location>
</feature>
<gene>
    <name evidence="3" type="ORF">AOQ84DRAFT_165121</name>
</gene>
<keyword evidence="1" id="KW-0175">Coiled coil</keyword>
<feature type="compositionally biased region" description="Polar residues" evidence="2">
    <location>
        <begin position="22"/>
        <end position="54"/>
    </location>
</feature>
<proteinExistence type="predicted"/>
<name>A0A8E2JWU3_9PEZI</name>
<accession>A0A8E2JWU3</accession>